<keyword evidence="3" id="KW-1185">Reference proteome</keyword>
<gene>
    <name evidence="2" type="ORF">JKF63_00930</name>
</gene>
<dbReference type="Proteomes" id="UP000674318">
    <property type="component" value="Unassembled WGS sequence"/>
</dbReference>
<evidence type="ECO:0000313" key="3">
    <source>
        <dbReference type="Proteomes" id="UP000674318"/>
    </source>
</evidence>
<sequence>MVFRSHQSSPGIGGLSPRHAVSPSYERPKSAPVAGVVPLQHNISVPTLHISGATSGPHTVEDRLRIVKRNRTRDDDSTRTHLSPRSHEAFTISDFSYPNECVSSPGTAGTAPPCAAYPTFNMSRLSKHEQHVMDALVRECTEVLFFPPQ</sequence>
<feature type="compositionally biased region" description="Polar residues" evidence="1">
    <location>
        <begin position="1"/>
        <end position="10"/>
    </location>
</feature>
<dbReference type="GeneID" id="94287056"/>
<evidence type="ECO:0000313" key="2">
    <source>
        <dbReference type="EMBL" id="KAG5490808.1"/>
    </source>
</evidence>
<protein>
    <submittedName>
        <fullName evidence="2">Uncharacterized protein</fullName>
    </submittedName>
</protein>
<reference evidence="2 3" key="1">
    <citation type="submission" date="2021-02" db="EMBL/GenBank/DDBJ databases">
        <title>Porcisia hertigi Genome sequencing and assembly.</title>
        <authorList>
            <person name="Almutairi H."/>
            <person name="Gatherer D."/>
        </authorList>
    </citation>
    <scope>NUCLEOTIDE SEQUENCE [LARGE SCALE GENOMIC DNA]</scope>
    <source>
        <strain evidence="2 3">C119</strain>
    </source>
</reference>
<organism evidence="2 3">
    <name type="scientific">Porcisia hertigi</name>
    <dbReference type="NCBI Taxonomy" id="2761500"/>
    <lineage>
        <taxon>Eukaryota</taxon>
        <taxon>Discoba</taxon>
        <taxon>Euglenozoa</taxon>
        <taxon>Kinetoplastea</taxon>
        <taxon>Metakinetoplastina</taxon>
        <taxon>Trypanosomatida</taxon>
        <taxon>Trypanosomatidae</taxon>
        <taxon>Leishmaniinae</taxon>
        <taxon>Porcisia</taxon>
    </lineage>
</organism>
<feature type="region of interest" description="Disordered" evidence="1">
    <location>
        <begin position="48"/>
        <end position="85"/>
    </location>
</feature>
<evidence type="ECO:0000256" key="1">
    <source>
        <dbReference type="SAM" id="MobiDB-lite"/>
    </source>
</evidence>
<proteinExistence type="predicted"/>
<dbReference type="EMBL" id="JAFJZO010000036">
    <property type="protein sequence ID" value="KAG5490808.1"/>
    <property type="molecule type" value="Genomic_DNA"/>
</dbReference>
<comment type="caution">
    <text evidence="2">The sequence shown here is derived from an EMBL/GenBank/DDBJ whole genome shotgun (WGS) entry which is preliminary data.</text>
</comment>
<dbReference type="OrthoDB" id="265655at2759"/>
<dbReference type="RefSeq" id="XP_067753136.1">
    <property type="nucleotide sequence ID" value="XM_067896979.1"/>
</dbReference>
<dbReference type="AlphaFoldDB" id="A0A836L7F7"/>
<accession>A0A836L7F7</accession>
<feature type="region of interest" description="Disordered" evidence="1">
    <location>
        <begin position="1"/>
        <end position="30"/>
    </location>
</feature>
<name>A0A836L7F7_9TRYP</name>
<dbReference type="KEGG" id="phet:94287056"/>